<evidence type="ECO:0000313" key="1">
    <source>
        <dbReference type="EMBL" id="GEU53294.1"/>
    </source>
</evidence>
<dbReference type="AlphaFoldDB" id="A0A6L2KZH0"/>
<name>A0A6L2KZH0_TANCI</name>
<organism evidence="1">
    <name type="scientific">Tanacetum cinerariifolium</name>
    <name type="common">Dalmatian daisy</name>
    <name type="synonym">Chrysanthemum cinerariifolium</name>
    <dbReference type="NCBI Taxonomy" id="118510"/>
    <lineage>
        <taxon>Eukaryota</taxon>
        <taxon>Viridiplantae</taxon>
        <taxon>Streptophyta</taxon>
        <taxon>Embryophyta</taxon>
        <taxon>Tracheophyta</taxon>
        <taxon>Spermatophyta</taxon>
        <taxon>Magnoliopsida</taxon>
        <taxon>eudicotyledons</taxon>
        <taxon>Gunneridae</taxon>
        <taxon>Pentapetalae</taxon>
        <taxon>asterids</taxon>
        <taxon>campanulids</taxon>
        <taxon>Asterales</taxon>
        <taxon>Asteraceae</taxon>
        <taxon>Asteroideae</taxon>
        <taxon>Anthemideae</taxon>
        <taxon>Anthemidinae</taxon>
        <taxon>Tanacetum</taxon>
    </lineage>
</organism>
<keyword evidence="1" id="KW-0238">DNA-binding</keyword>
<dbReference type="GO" id="GO:0003677">
    <property type="term" value="F:DNA binding"/>
    <property type="evidence" value="ECO:0007669"/>
    <property type="project" value="UniProtKB-KW"/>
</dbReference>
<sequence length="217" mass="24886">MIKGTDHGTWDDICSNHGGQGYLVPGVYYAPEVTLNIFSMDLLEKQGFEVIYEHNRCSLVYMFNKSKKEKLDEDILRTKQNQYLEEYFESLANKDDLGGYLSVHIGQEFGTIGEILGLLPKGNGENLKRCYIQYLDVFTSYYKTARSPQQEYKSILKIPTRTIEEGKDRDCLMSHQWNFGETCAPTTGQKVKGRLEHFGIKLEHTKDGKDDQPGHIN</sequence>
<proteinExistence type="predicted"/>
<accession>A0A6L2KZH0</accession>
<dbReference type="EMBL" id="BKCJ010003152">
    <property type="protein sequence ID" value="GEU53294.1"/>
    <property type="molecule type" value="Genomic_DNA"/>
</dbReference>
<reference evidence="1" key="1">
    <citation type="journal article" date="2019" name="Sci. Rep.">
        <title>Draft genome of Tanacetum cinerariifolium, the natural source of mosquito coil.</title>
        <authorList>
            <person name="Yamashiro T."/>
            <person name="Shiraishi A."/>
            <person name="Satake H."/>
            <person name="Nakayama K."/>
        </authorList>
    </citation>
    <scope>NUCLEOTIDE SEQUENCE</scope>
</reference>
<gene>
    <name evidence="1" type="ORF">Tci_025272</name>
</gene>
<protein>
    <submittedName>
        <fullName evidence="1">ARID DNA-binding domain-containing protein</fullName>
    </submittedName>
</protein>
<comment type="caution">
    <text evidence="1">The sequence shown here is derived from an EMBL/GenBank/DDBJ whole genome shotgun (WGS) entry which is preliminary data.</text>
</comment>